<reference evidence="2" key="1">
    <citation type="journal article" date="2021" name="ISME J.">
        <title>Genomic evolution of the class Acidithiobacillia: deep-branching Proteobacteria living in extreme acidic conditions.</title>
        <authorList>
            <person name="Moya-Beltran A."/>
            <person name="Beard S."/>
            <person name="Rojas-Villalobos C."/>
            <person name="Issotta F."/>
            <person name="Gallardo Y."/>
            <person name="Ulloa R."/>
            <person name="Giaveno A."/>
            <person name="Degli Esposti M."/>
            <person name="Johnson D.B."/>
            <person name="Quatrini R."/>
        </authorList>
    </citation>
    <scope>NUCLEOTIDE SEQUENCE</scope>
    <source>
        <strain evidence="2">VAN18-1</strain>
    </source>
</reference>
<dbReference type="RefSeq" id="WP_215871106.1">
    <property type="nucleotide sequence ID" value="NZ_JAAXYO010000152.1"/>
</dbReference>
<feature type="transmembrane region" description="Helical" evidence="1">
    <location>
        <begin position="65"/>
        <end position="83"/>
    </location>
</feature>
<protein>
    <submittedName>
        <fullName evidence="2">Uncharacterized protein</fullName>
    </submittedName>
</protein>
<evidence type="ECO:0000256" key="1">
    <source>
        <dbReference type="SAM" id="Phobius"/>
    </source>
</evidence>
<accession>A0AAE2YQI9</accession>
<feature type="transmembrane region" description="Helical" evidence="1">
    <location>
        <begin position="7"/>
        <end position="27"/>
    </location>
</feature>
<dbReference type="AlphaFoldDB" id="A0AAE2YQI9"/>
<feature type="transmembrane region" description="Helical" evidence="1">
    <location>
        <begin position="95"/>
        <end position="112"/>
    </location>
</feature>
<dbReference type="Proteomes" id="UP001197378">
    <property type="component" value="Unassembled WGS sequence"/>
</dbReference>
<keyword evidence="1" id="KW-0812">Transmembrane</keyword>
<evidence type="ECO:0000313" key="3">
    <source>
        <dbReference type="Proteomes" id="UP001197378"/>
    </source>
</evidence>
<dbReference type="EMBL" id="JAAXYO010000152">
    <property type="protein sequence ID" value="MBU2788534.1"/>
    <property type="molecule type" value="Genomic_DNA"/>
</dbReference>
<sequence length="136" mass="15229">MNLSSSYRWWLPAGILYAAFLLQHFFSILQLPAWHWGLAIAYALWAALALGAIARSWPKLTPYGWRPLVIFLGAILSAIDIFAGPGPASAQRIDTWMTALIGIAIVSILARFTPRKWSKLWFGQEVQPGSRPYSSR</sequence>
<proteinExistence type="predicted"/>
<name>A0AAE2YQI9_9PROT</name>
<gene>
    <name evidence="2" type="ORF">HFQ13_10045</name>
</gene>
<keyword evidence="1" id="KW-0472">Membrane</keyword>
<organism evidence="2 3">
    <name type="scientific">Igneacidithiobacillus copahuensis</name>
    <dbReference type="NCBI Taxonomy" id="2724909"/>
    <lineage>
        <taxon>Bacteria</taxon>
        <taxon>Pseudomonadati</taxon>
        <taxon>Pseudomonadota</taxon>
        <taxon>Acidithiobacillia</taxon>
        <taxon>Acidithiobacillales</taxon>
        <taxon>Acidithiobacillaceae</taxon>
        <taxon>Igneacidithiobacillus</taxon>
    </lineage>
</organism>
<keyword evidence="3" id="KW-1185">Reference proteome</keyword>
<feature type="transmembrane region" description="Helical" evidence="1">
    <location>
        <begin position="33"/>
        <end position="53"/>
    </location>
</feature>
<comment type="caution">
    <text evidence="2">The sequence shown here is derived from an EMBL/GenBank/DDBJ whole genome shotgun (WGS) entry which is preliminary data.</text>
</comment>
<keyword evidence="1" id="KW-1133">Transmembrane helix</keyword>
<evidence type="ECO:0000313" key="2">
    <source>
        <dbReference type="EMBL" id="MBU2788534.1"/>
    </source>
</evidence>